<protein>
    <submittedName>
        <fullName evidence="1">Uncharacterized protein</fullName>
    </submittedName>
</protein>
<reference evidence="1" key="2">
    <citation type="submission" date="2020-06" db="EMBL/GenBank/DDBJ databases">
        <title>Helianthus annuus Genome sequencing and assembly Release 2.</title>
        <authorList>
            <person name="Gouzy J."/>
            <person name="Langlade N."/>
            <person name="Munos S."/>
        </authorList>
    </citation>
    <scope>NUCLEOTIDE SEQUENCE</scope>
    <source>
        <tissue evidence="1">Leaves</tissue>
    </source>
</reference>
<dbReference type="AlphaFoldDB" id="A0A9K3NX90"/>
<evidence type="ECO:0000313" key="1">
    <source>
        <dbReference type="EMBL" id="KAF5814733.1"/>
    </source>
</evidence>
<comment type="caution">
    <text evidence="1">The sequence shown here is derived from an EMBL/GenBank/DDBJ whole genome shotgun (WGS) entry which is preliminary data.</text>
</comment>
<reference evidence="1" key="1">
    <citation type="journal article" date="2017" name="Nature">
        <title>The sunflower genome provides insights into oil metabolism, flowering and Asterid evolution.</title>
        <authorList>
            <person name="Badouin H."/>
            <person name="Gouzy J."/>
            <person name="Grassa C.J."/>
            <person name="Murat F."/>
            <person name="Staton S.E."/>
            <person name="Cottret L."/>
            <person name="Lelandais-Briere C."/>
            <person name="Owens G.L."/>
            <person name="Carrere S."/>
            <person name="Mayjonade B."/>
            <person name="Legrand L."/>
            <person name="Gill N."/>
            <person name="Kane N.C."/>
            <person name="Bowers J.E."/>
            <person name="Hubner S."/>
            <person name="Bellec A."/>
            <person name="Berard A."/>
            <person name="Berges H."/>
            <person name="Blanchet N."/>
            <person name="Boniface M.C."/>
            <person name="Brunel D."/>
            <person name="Catrice O."/>
            <person name="Chaidir N."/>
            <person name="Claudel C."/>
            <person name="Donnadieu C."/>
            <person name="Faraut T."/>
            <person name="Fievet G."/>
            <person name="Helmstetter N."/>
            <person name="King M."/>
            <person name="Knapp S.J."/>
            <person name="Lai Z."/>
            <person name="Le Paslier M.C."/>
            <person name="Lippi Y."/>
            <person name="Lorenzon L."/>
            <person name="Mandel J.R."/>
            <person name="Marage G."/>
            <person name="Marchand G."/>
            <person name="Marquand E."/>
            <person name="Bret-Mestries E."/>
            <person name="Morien E."/>
            <person name="Nambeesan S."/>
            <person name="Nguyen T."/>
            <person name="Pegot-Espagnet P."/>
            <person name="Pouilly N."/>
            <person name="Raftis F."/>
            <person name="Sallet E."/>
            <person name="Schiex T."/>
            <person name="Thomas J."/>
            <person name="Vandecasteele C."/>
            <person name="Vares D."/>
            <person name="Vear F."/>
            <person name="Vautrin S."/>
            <person name="Crespi M."/>
            <person name="Mangin B."/>
            <person name="Burke J.M."/>
            <person name="Salse J."/>
            <person name="Munos S."/>
            <person name="Vincourt P."/>
            <person name="Rieseberg L.H."/>
            <person name="Langlade N.B."/>
        </authorList>
    </citation>
    <scope>NUCLEOTIDE SEQUENCE</scope>
    <source>
        <tissue evidence="1">Leaves</tissue>
    </source>
</reference>
<sequence length="68" mass="8079">MTRLKNCYIKDKRKVTPVSPFYRTLLVSTPIPKKPQRFYIGNDFSNIRQHVKIKMPYIIPFLVSEPPK</sequence>
<keyword evidence="2" id="KW-1185">Reference proteome</keyword>
<accession>A0A9K3NX90</accession>
<dbReference type="Proteomes" id="UP000215914">
    <property type="component" value="Unassembled WGS sequence"/>
</dbReference>
<dbReference type="EMBL" id="MNCJ02000318">
    <property type="protein sequence ID" value="KAF5814733.1"/>
    <property type="molecule type" value="Genomic_DNA"/>
</dbReference>
<proteinExistence type="predicted"/>
<name>A0A9K3NX90_HELAN</name>
<gene>
    <name evidence="1" type="ORF">HanXRQr2_Chr03g0114421</name>
</gene>
<dbReference type="Gramene" id="mRNA:HanXRQr2_Chr03g0114421">
    <property type="protein sequence ID" value="CDS:HanXRQr2_Chr03g0114421.1"/>
    <property type="gene ID" value="HanXRQr2_Chr03g0114421"/>
</dbReference>
<evidence type="ECO:0000313" key="2">
    <source>
        <dbReference type="Proteomes" id="UP000215914"/>
    </source>
</evidence>
<organism evidence="1 2">
    <name type="scientific">Helianthus annuus</name>
    <name type="common">Common sunflower</name>
    <dbReference type="NCBI Taxonomy" id="4232"/>
    <lineage>
        <taxon>Eukaryota</taxon>
        <taxon>Viridiplantae</taxon>
        <taxon>Streptophyta</taxon>
        <taxon>Embryophyta</taxon>
        <taxon>Tracheophyta</taxon>
        <taxon>Spermatophyta</taxon>
        <taxon>Magnoliopsida</taxon>
        <taxon>eudicotyledons</taxon>
        <taxon>Gunneridae</taxon>
        <taxon>Pentapetalae</taxon>
        <taxon>asterids</taxon>
        <taxon>campanulids</taxon>
        <taxon>Asterales</taxon>
        <taxon>Asteraceae</taxon>
        <taxon>Asteroideae</taxon>
        <taxon>Heliantheae alliance</taxon>
        <taxon>Heliantheae</taxon>
        <taxon>Helianthus</taxon>
    </lineage>
</organism>